<evidence type="ECO:0000256" key="3">
    <source>
        <dbReference type="ARBA" id="ARBA00022692"/>
    </source>
</evidence>
<comment type="caution">
    <text evidence="12">The sequence shown here is derived from an EMBL/GenBank/DDBJ whole genome shotgun (WGS) entry which is preliminary data.</text>
</comment>
<dbReference type="FunFam" id="3.40.50.300:FF:000163">
    <property type="entry name" value="Multidrug resistance-associated protein member 4"/>
    <property type="match status" value="1"/>
</dbReference>
<dbReference type="FunFam" id="1.20.1560.10:FF:000006">
    <property type="entry name" value="ATP-binding cassette, sub-family C (CFTR/MRP), member 9"/>
    <property type="match status" value="1"/>
</dbReference>
<keyword evidence="4" id="KW-0547">Nucleotide-binding</keyword>
<keyword evidence="7 9" id="KW-0472">Membrane</keyword>
<dbReference type="GO" id="GO:0016887">
    <property type="term" value="F:ATP hydrolysis activity"/>
    <property type="evidence" value="ECO:0007669"/>
    <property type="project" value="InterPro"/>
</dbReference>
<feature type="domain" description="ABC transporter" evidence="10">
    <location>
        <begin position="401"/>
        <end position="622"/>
    </location>
</feature>
<keyword evidence="6 9" id="KW-1133">Transmembrane helix</keyword>
<evidence type="ECO:0000256" key="2">
    <source>
        <dbReference type="ARBA" id="ARBA00022448"/>
    </source>
</evidence>
<evidence type="ECO:0000256" key="8">
    <source>
        <dbReference type="SAM" id="MobiDB-lite"/>
    </source>
</evidence>
<feature type="transmembrane region" description="Helical" evidence="9">
    <location>
        <begin position="967"/>
        <end position="987"/>
    </location>
</feature>
<dbReference type="SUPFAM" id="SSF90123">
    <property type="entry name" value="ABC transporter transmembrane region"/>
    <property type="match status" value="2"/>
</dbReference>
<evidence type="ECO:0000256" key="4">
    <source>
        <dbReference type="ARBA" id="ARBA00022741"/>
    </source>
</evidence>
<feature type="transmembrane region" description="Helical" evidence="9">
    <location>
        <begin position="222"/>
        <end position="242"/>
    </location>
</feature>
<feature type="transmembrane region" description="Helical" evidence="9">
    <location>
        <begin position="999"/>
        <end position="1021"/>
    </location>
</feature>
<feature type="transmembrane region" description="Helical" evidence="9">
    <location>
        <begin position="195"/>
        <end position="216"/>
    </location>
</feature>
<dbReference type="GO" id="GO:0005524">
    <property type="term" value="F:ATP binding"/>
    <property type="evidence" value="ECO:0007669"/>
    <property type="project" value="UniProtKB-KW"/>
</dbReference>
<dbReference type="Pfam" id="PF00664">
    <property type="entry name" value="ABC_membrane"/>
    <property type="match status" value="2"/>
</dbReference>
<feature type="transmembrane region" description="Helical" evidence="9">
    <location>
        <begin position="867"/>
        <end position="896"/>
    </location>
</feature>
<evidence type="ECO:0000259" key="10">
    <source>
        <dbReference type="PROSITE" id="PS50893"/>
    </source>
</evidence>
<gene>
    <name evidence="12" type="ORF">BCR32DRAFT_293708</name>
</gene>
<feature type="region of interest" description="Disordered" evidence="8">
    <location>
        <begin position="1364"/>
        <end position="1386"/>
    </location>
</feature>
<dbReference type="InterPro" id="IPR003439">
    <property type="entry name" value="ABC_transporter-like_ATP-bd"/>
</dbReference>
<feature type="transmembrane region" description="Helical" evidence="9">
    <location>
        <begin position="163"/>
        <end position="183"/>
    </location>
</feature>
<dbReference type="OrthoDB" id="6500128at2759"/>
<feature type="transmembrane region" description="Helical" evidence="9">
    <location>
        <begin position="784"/>
        <end position="808"/>
    </location>
</feature>
<evidence type="ECO:0000259" key="11">
    <source>
        <dbReference type="PROSITE" id="PS50929"/>
    </source>
</evidence>
<reference evidence="12 13" key="1">
    <citation type="submission" date="2016-08" db="EMBL/GenBank/DDBJ databases">
        <title>A Parts List for Fungal Cellulosomes Revealed by Comparative Genomics.</title>
        <authorList>
            <consortium name="DOE Joint Genome Institute"/>
            <person name="Haitjema C.H."/>
            <person name="Gilmore S.P."/>
            <person name="Henske J.K."/>
            <person name="Solomon K.V."/>
            <person name="De Groot R."/>
            <person name="Kuo A."/>
            <person name="Mondo S.J."/>
            <person name="Salamov A.A."/>
            <person name="Labutti K."/>
            <person name="Zhao Z."/>
            <person name="Chiniquy J."/>
            <person name="Barry K."/>
            <person name="Brewer H.M."/>
            <person name="Purvine S.O."/>
            <person name="Wright A.T."/>
            <person name="Boxma B."/>
            <person name="Van Alen T."/>
            <person name="Hackstein J.H."/>
            <person name="Baker S.E."/>
            <person name="Grigoriev I.V."/>
            <person name="O'Malley M.A."/>
        </authorList>
    </citation>
    <scope>NUCLEOTIDE SEQUENCE [LARGE SCALE GENOMIC DNA]</scope>
    <source>
        <strain evidence="12 13">S4</strain>
    </source>
</reference>
<dbReference type="Gene3D" id="1.20.1560.10">
    <property type="entry name" value="ABC transporter type 1, transmembrane domain"/>
    <property type="match status" value="2"/>
</dbReference>
<evidence type="ECO:0000256" key="7">
    <source>
        <dbReference type="ARBA" id="ARBA00023136"/>
    </source>
</evidence>
<dbReference type="Gene3D" id="3.40.50.300">
    <property type="entry name" value="P-loop containing nucleotide triphosphate hydrolases"/>
    <property type="match status" value="2"/>
</dbReference>
<keyword evidence="13" id="KW-1185">Reference proteome</keyword>
<name>A0A1Y1X4A7_9FUNG</name>
<keyword evidence="5" id="KW-0067">ATP-binding</keyword>
<feature type="domain" description="ABC transmembrane type-1" evidence="11">
    <location>
        <begin position="97"/>
        <end position="364"/>
    </location>
</feature>
<feature type="transmembrane region" description="Helical" evidence="9">
    <location>
        <begin position="123"/>
        <end position="143"/>
    </location>
</feature>
<comment type="subcellular location">
    <subcellularLocation>
        <location evidence="1">Membrane</location>
        <topology evidence="1">Multi-pass membrane protein</topology>
    </subcellularLocation>
</comment>
<dbReference type="PANTHER" id="PTHR24223:SF447">
    <property type="entry name" value="MULTIDRUG RESISTANCE-ASSOCIATED PROTEIN 5"/>
    <property type="match status" value="1"/>
</dbReference>
<evidence type="ECO:0000313" key="13">
    <source>
        <dbReference type="Proteomes" id="UP000193944"/>
    </source>
</evidence>
<dbReference type="SUPFAM" id="SSF52540">
    <property type="entry name" value="P-loop containing nucleoside triphosphate hydrolases"/>
    <property type="match status" value="2"/>
</dbReference>
<dbReference type="InterPro" id="IPR050173">
    <property type="entry name" value="ABC_transporter_C-like"/>
</dbReference>
<dbReference type="PROSITE" id="PS50893">
    <property type="entry name" value="ABC_TRANSPORTER_2"/>
    <property type="match status" value="2"/>
</dbReference>
<sequence>MYHISLSNNFISEILYLWVYRLIYLIKSKDFTEIKFHLGKKESSKKTGKDLHNAWKEEVEKHQKDPSIAKALMRAYGKGFGLLAIWEILWIFFAWTGFYWLVKQSIRYIEHHKKGKDDEIKGYVISVAFLLTFIFSTICHNQLHFQSTKIGIRVRSGLMVLIYRKLLTLSALTNGMGNIVNLISNDCNRIAEVCVNLHYCWSSLLEAILICILAYIEIGKSAFPAIALIIVIFIPLQIYFAIRTSSLAYESTKNIKDRVRLMSEILTVIKLIKFYAWERFFEDNVNKVREKEVRKFKQIIFSRCKSLIVVFVAPMISTLFSLVCYYVIRDKAMSPAITFTILSIFNSLRYPLSMLPTAIRSIGDALISIKKIDNFFVLPETYNNGIENYEILDGDKQDVAIFMKDAKFSYDNELPLKLGYLNMMIRKGDRIAVVGEIATCVNLMDALLGQLILQSGTAYLNGKLGFIAQQPWIIKGSLCDNIILGAPYDEILYNQVLTLTFINYDVARMDPKDLNDISDETLNLSDNFKQRVCIARCLYSQPDIVILDDPFLSFENPIEGLLYKNCIEGFLKDKTVIMFTHDKKYLKLFDVIMIMDNGSIIECDTYDQLKKLKVIQLQNDILNLEEDNTEQQQQDLSLSEIDLQSNIEIDNELTVSHLQMLKDKEYNEQTKSKAIENNHTFINGSHRPKSIHQDTVYKTIEQNQMTIHTVNSVTMDVYNSSEENIPLKLKYLEAYKNYIKTTPGSLLTQLVIVVFFLVHAIRFVSDCYLKYFIDEKYSKENILIYAIFAAALIAGVFLRGLFFCRVILKKSVAYHNGILKAILNAPMIFFANTPLSTILTAFAKHLFLVDEYLPESLLQFLYYCPLIVGSIVIVCLFVPYFFVTLPIYVLLIFLILKYSKSVEHRLQIQEGQSKTEIFCHLTTTLDGLRYIKIYQYHKEFEKDYKYYIDINHKYFISLASVQTWKSFNIDLVSSIFIFLTALFIVIFKKTNFLFSKSMTPAIAGLSLTNAVSIILYLPWLFRTIYDVHNGMTSCATLQNYTKCIPKEEEPNKEFTKVPKGWPTKGKIKFENVEIRYYRHTLAVLKSISFTIYPKETIGIIGSSGSGKTSLMMGLLRMLDLYEGSIKVDNIDIKDIPLETLRSNIGIIPQEPVLFAGTVRSNLDPFNEHPDNEIWDALRKVSLYDDIQMLPQKLETTIIDNGRNFSLLQCMLFMIARIVVLDNRIVIYDESVVPLDEMAERKIEQIIHTVFKNKTLLIISNKFRHAVKADRVMVMESGKVVEFDTPQNLYMTPNSYLYRLFDQANDPEVLEFKEEMKDYVLPIEYQLEMDEKYGTINSSKNLLSSSVPNSLSSFMNATMPKSLENVFTNPNSSPFNNDTSSSTPSSP</sequence>
<feature type="domain" description="ABC transporter" evidence="10">
    <location>
        <begin position="1067"/>
        <end position="1301"/>
    </location>
</feature>
<evidence type="ECO:0000313" key="12">
    <source>
        <dbReference type="EMBL" id="ORX80639.1"/>
    </source>
</evidence>
<feature type="compositionally biased region" description="Low complexity" evidence="8">
    <location>
        <begin position="1367"/>
        <end position="1386"/>
    </location>
</feature>
<feature type="domain" description="ABC transmembrane type-1" evidence="11">
    <location>
        <begin position="750"/>
        <end position="1029"/>
    </location>
</feature>
<evidence type="ECO:0000256" key="9">
    <source>
        <dbReference type="SAM" id="Phobius"/>
    </source>
</evidence>
<organism evidence="12 13">
    <name type="scientific">Anaeromyces robustus</name>
    <dbReference type="NCBI Taxonomy" id="1754192"/>
    <lineage>
        <taxon>Eukaryota</taxon>
        <taxon>Fungi</taxon>
        <taxon>Fungi incertae sedis</taxon>
        <taxon>Chytridiomycota</taxon>
        <taxon>Chytridiomycota incertae sedis</taxon>
        <taxon>Neocallimastigomycetes</taxon>
        <taxon>Neocallimastigales</taxon>
        <taxon>Neocallimastigaceae</taxon>
        <taxon>Anaeromyces</taxon>
    </lineage>
</organism>
<dbReference type="InterPro" id="IPR044726">
    <property type="entry name" value="ABCC_6TM_D2"/>
</dbReference>
<keyword evidence="12" id="KW-0378">Hydrolase</keyword>
<dbReference type="GO" id="GO:0140359">
    <property type="term" value="F:ABC-type transporter activity"/>
    <property type="evidence" value="ECO:0007669"/>
    <property type="project" value="InterPro"/>
</dbReference>
<dbReference type="SMART" id="SM00382">
    <property type="entry name" value="AAA"/>
    <property type="match status" value="1"/>
</dbReference>
<dbReference type="InterPro" id="IPR044746">
    <property type="entry name" value="ABCC_6TM_D1"/>
</dbReference>
<dbReference type="InterPro" id="IPR011527">
    <property type="entry name" value="ABC1_TM_dom"/>
</dbReference>
<proteinExistence type="predicted"/>
<dbReference type="PROSITE" id="PS50929">
    <property type="entry name" value="ABC_TM1F"/>
    <property type="match status" value="2"/>
</dbReference>
<dbReference type="CDD" id="cd18579">
    <property type="entry name" value="ABC_6TM_ABCC_D1"/>
    <property type="match status" value="1"/>
</dbReference>
<feature type="transmembrane region" description="Helical" evidence="9">
    <location>
        <begin position="307"/>
        <end position="328"/>
    </location>
</feature>
<dbReference type="Proteomes" id="UP000193944">
    <property type="component" value="Unassembled WGS sequence"/>
</dbReference>
<evidence type="ECO:0000256" key="6">
    <source>
        <dbReference type="ARBA" id="ARBA00022989"/>
    </source>
</evidence>
<evidence type="ECO:0000256" key="1">
    <source>
        <dbReference type="ARBA" id="ARBA00004141"/>
    </source>
</evidence>
<dbReference type="CDD" id="cd18580">
    <property type="entry name" value="ABC_6TM_ABCC_D2"/>
    <property type="match status" value="1"/>
</dbReference>
<dbReference type="STRING" id="1754192.A0A1Y1X4A7"/>
<keyword evidence="2" id="KW-0813">Transport</keyword>
<feature type="transmembrane region" description="Helical" evidence="9">
    <location>
        <begin position="746"/>
        <end position="764"/>
    </location>
</feature>
<accession>A0A1Y1X4A7</accession>
<dbReference type="InterPro" id="IPR036640">
    <property type="entry name" value="ABC1_TM_sf"/>
</dbReference>
<reference evidence="12 13" key="2">
    <citation type="submission" date="2016-08" db="EMBL/GenBank/DDBJ databases">
        <title>Pervasive Adenine N6-methylation of Active Genes in Fungi.</title>
        <authorList>
            <consortium name="DOE Joint Genome Institute"/>
            <person name="Mondo S.J."/>
            <person name="Dannebaum R.O."/>
            <person name="Kuo R.C."/>
            <person name="Labutti K."/>
            <person name="Haridas S."/>
            <person name="Kuo A."/>
            <person name="Salamov A."/>
            <person name="Ahrendt S.R."/>
            <person name="Lipzen A."/>
            <person name="Sullivan W."/>
            <person name="Andreopoulos W.B."/>
            <person name="Clum A."/>
            <person name="Lindquist E."/>
            <person name="Daum C."/>
            <person name="Ramamoorthy G.K."/>
            <person name="Gryganskyi A."/>
            <person name="Culley D."/>
            <person name="Magnuson J.K."/>
            <person name="James T.Y."/>
            <person name="O'Malley M.A."/>
            <person name="Stajich J.E."/>
            <person name="Spatafora J.W."/>
            <person name="Visel A."/>
            <person name="Grigoriev I.V."/>
        </authorList>
    </citation>
    <scope>NUCLEOTIDE SEQUENCE [LARGE SCALE GENOMIC DNA]</scope>
    <source>
        <strain evidence="12 13">S4</strain>
    </source>
</reference>
<dbReference type="InterPro" id="IPR003593">
    <property type="entry name" value="AAA+_ATPase"/>
</dbReference>
<dbReference type="InterPro" id="IPR027417">
    <property type="entry name" value="P-loop_NTPase"/>
</dbReference>
<keyword evidence="3 9" id="KW-0812">Transmembrane</keyword>
<dbReference type="Pfam" id="PF00005">
    <property type="entry name" value="ABC_tran"/>
    <property type="match status" value="2"/>
</dbReference>
<dbReference type="PANTHER" id="PTHR24223">
    <property type="entry name" value="ATP-BINDING CASSETTE SUB-FAMILY C"/>
    <property type="match status" value="1"/>
</dbReference>
<dbReference type="GO" id="GO:0016020">
    <property type="term" value="C:membrane"/>
    <property type="evidence" value="ECO:0007669"/>
    <property type="project" value="UniProtKB-SubCell"/>
</dbReference>
<feature type="transmembrane region" description="Helical" evidence="9">
    <location>
        <begin position="828"/>
        <end position="847"/>
    </location>
</feature>
<feature type="transmembrane region" description="Helical" evidence="9">
    <location>
        <begin position="80"/>
        <end position="102"/>
    </location>
</feature>
<evidence type="ECO:0000256" key="5">
    <source>
        <dbReference type="ARBA" id="ARBA00022840"/>
    </source>
</evidence>
<protein>
    <submittedName>
        <fullName evidence="12">p-loop containing nucleoside triphosphate hydrolase protein</fullName>
    </submittedName>
</protein>
<dbReference type="EMBL" id="MCFG01000139">
    <property type="protein sequence ID" value="ORX80639.1"/>
    <property type="molecule type" value="Genomic_DNA"/>
</dbReference>